<dbReference type="InterPro" id="IPR029044">
    <property type="entry name" value="Nucleotide-diphossugar_trans"/>
</dbReference>
<dbReference type="EMBL" id="CAWYQH010000001">
    <property type="protein sequence ID" value="CAK8672837.1"/>
    <property type="molecule type" value="Genomic_DNA"/>
</dbReference>
<dbReference type="PANTHER" id="PTHR46830">
    <property type="entry name" value="TRANSFERASE, PUTATIVE-RELATED"/>
    <property type="match status" value="1"/>
</dbReference>
<keyword evidence="1" id="KW-0812">Transmembrane</keyword>
<dbReference type="Gene3D" id="3.90.550.20">
    <property type="match status" value="1"/>
</dbReference>
<gene>
    <name evidence="2" type="ORF">CVLEPA_LOCUS2515</name>
</gene>
<organism evidence="2 3">
    <name type="scientific">Clavelina lepadiformis</name>
    <name type="common">Light-bulb sea squirt</name>
    <name type="synonym">Ascidia lepadiformis</name>
    <dbReference type="NCBI Taxonomy" id="159417"/>
    <lineage>
        <taxon>Eukaryota</taxon>
        <taxon>Metazoa</taxon>
        <taxon>Chordata</taxon>
        <taxon>Tunicata</taxon>
        <taxon>Ascidiacea</taxon>
        <taxon>Aplousobranchia</taxon>
        <taxon>Clavelinidae</taxon>
        <taxon>Clavelina</taxon>
    </lineage>
</organism>
<dbReference type="SUPFAM" id="SSF53448">
    <property type="entry name" value="Nucleotide-diphospho-sugar transferases"/>
    <property type="match status" value="1"/>
</dbReference>
<reference evidence="2 3" key="1">
    <citation type="submission" date="2024-02" db="EMBL/GenBank/DDBJ databases">
        <authorList>
            <person name="Daric V."/>
            <person name="Darras S."/>
        </authorList>
    </citation>
    <scope>NUCLEOTIDE SEQUENCE [LARGE SCALE GENOMIC DNA]</scope>
</reference>
<evidence type="ECO:0000313" key="3">
    <source>
        <dbReference type="Proteomes" id="UP001642483"/>
    </source>
</evidence>
<name>A0ABP0EZB8_CLALP</name>
<evidence type="ECO:0000313" key="2">
    <source>
        <dbReference type="EMBL" id="CAK8672837.1"/>
    </source>
</evidence>
<dbReference type="Proteomes" id="UP001642483">
    <property type="component" value="Unassembled WGS sequence"/>
</dbReference>
<accession>A0ABP0EZB8</accession>
<feature type="transmembrane region" description="Helical" evidence="1">
    <location>
        <begin position="12"/>
        <end position="30"/>
    </location>
</feature>
<proteinExistence type="predicted"/>
<protein>
    <recommendedName>
        <fullName evidence="4">Alpha-1,4-N-acetylglucosaminyltransferase</fullName>
    </recommendedName>
</protein>
<dbReference type="PANTHER" id="PTHR46830:SF1">
    <property type="entry name" value="ALPHA-1,4-N-ACETYLGLUCOSAMINYLTRANSFERASE"/>
    <property type="match status" value="1"/>
</dbReference>
<evidence type="ECO:0000256" key="1">
    <source>
        <dbReference type="SAM" id="Phobius"/>
    </source>
</evidence>
<sequence>MHYFKIYCKRHRLQYALFKIIVLASIILVLSKISLKGRRTFTPNITDKYETYDFQEELVQKARARSNCRFNKGMTYVICDSLPYTEIQCSDSKRKAKSQHETGLDFVVPNIIHFIWFGNYLEISQFYQFLSLRSVASLQQPDAIYIHHNTANNGSGSNVILNRIVKEIPCIHFVHHEEPVSIFNNKISTHLLRSDVVRLQILLKHGGVYLDLDVITLKQFDPLRVYSTTFGRSVSNKISNGIILSEKKAPFIEAWYNEYKNYKEGIKSYAYWGVNIPMQLYRKYPQLRAHMEESSINRPNPWVDGWDATSTAQLDISDNYFLHVHPSYFSDKGGSSMLGWSEDRLRTLDTVYGTAARIALFGSPELVFLTGEEPFQMWPKRRFRSFNLLTTEDKEVLKPGVKTL</sequence>
<dbReference type="Pfam" id="PF04488">
    <property type="entry name" value="Gly_transf_sug"/>
    <property type="match status" value="1"/>
</dbReference>
<dbReference type="InterPro" id="IPR007577">
    <property type="entry name" value="GlycoTrfase_DXD_sugar-bd_CS"/>
</dbReference>
<keyword evidence="1" id="KW-1133">Transmembrane helix</keyword>
<keyword evidence="1" id="KW-0472">Membrane</keyword>
<comment type="caution">
    <text evidence="2">The sequence shown here is derived from an EMBL/GenBank/DDBJ whole genome shotgun (WGS) entry which is preliminary data.</text>
</comment>
<evidence type="ECO:0008006" key="4">
    <source>
        <dbReference type="Google" id="ProtNLM"/>
    </source>
</evidence>
<keyword evidence="3" id="KW-1185">Reference proteome</keyword>